<sequence length="102" mass="12059">MREFNITLLGKSCWRLLVDRRGLWYRVLVARYGEEAGRLAVWGQSGSSWWRELSKIRDGESDDGGWFEESVERRVDNGVDTFFWMNLWLGGVPLSVKYRHLF</sequence>
<feature type="non-terminal residue" evidence="1">
    <location>
        <position position="102"/>
    </location>
</feature>
<dbReference type="EMBL" id="LXQA010288562">
    <property type="protein sequence ID" value="MCI41158.1"/>
    <property type="molecule type" value="Genomic_DNA"/>
</dbReference>
<comment type="caution">
    <text evidence="1">The sequence shown here is derived from an EMBL/GenBank/DDBJ whole genome shotgun (WGS) entry which is preliminary data.</text>
</comment>
<evidence type="ECO:0000313" key="2">
    <source>
        <dbReference type="Proteomes" id="UP000265520"/>
    </source>
</evidence>
<keyword evidence="1" id="KW-0695">RNA-directed DNA polymerase</keyword>
<evidence type="ECO:0000313" key="1">
    <source>
        <dbReference type="EMBL" id="MCI41158.1"/>
    </source>
</evidence>
<reference evidence="1 2" key="1">
    <citation type="journal article" date="2018" name="Front. Plant Sci.">
        <title>Red Clover (Trifolium pratense) and Zigzag Clover (T. medium) - A Picture of Genomic Similarities and Differences.</title>
        <authorList>
            <person name="Dluhosova J."/>
            <person name="Istvanek J."/>
            <person name="Nedelnik J."/>
            <person name="Repkova J."/>
        </authorList>
    </citation>
    <scope>NUCLEOTIDE SEQUENCE [LARGE SCALE GENOMIC DNA]</scope>
    <source>
        <strain evidence="2">cv. 10/8</strain>
        <tissue evidence="1">Leaf</tissue>
    </source>
</reference>
<name>A0A392RX14_9FABA</name>
<accession>A0A392RX14</accession>
<dbReference type="AlphaFoldDB" id="A0A392RX14"/>
<keyword evidence="1" id="KW-0808">Transferase</keyword>
<organism evidence="1 2">
    <name type="scientific">Trifolium medium</name>
    <dbReference type="NCBI Taxonomy" id="97028"/>
    <lineage>
        <taxon>Eukaryota</taxon>
        <taxon>Viridiplantae</taxon>
        <taxon>Streptophyta</taxon>
        <taxon>Embryophyta</taxon>
        <taxon>Tracheophyta</taxon>
        <taxon>Spermatophyta</taxon>
        <taxon>Magnoliopsida</taxon>
        <taxon>eudicotyledons</taxon>
        <taxon>Gunneridae</taxon>
        <taxon>Pentapetalae</taxon>
        <taxon>rosids</taxon>
        <taxon>fabids</taxon>
        <taxon>Fabales</taxon>
        <taxon>Fabaceae</taxon>
        <taxon>Papilionoideae</taxon>
        <taxon>50 kb inversion clade</taxon>
        <taxon>NPAAA clade</taxon>
        <taxon>Hologalegina</taxon>
        <taxon>IRL clade</taxon>
        <taxon>Trifolieae</taxon>
        <taxon>Trifolium</taxon>
    </lineage>
</organism>
<keyword evidence="2" id="KW-1185">Reference proteome</keyword>
<proteinExistence type="predicted"/>
<protein>
    <submittedName>
        <fullName evidence="1">Putative non-LTR retroelement reverse transcriptase related protein</fullName>
    </submittedName>
</protein>
<dbReference type="GO" id="GO:0003964">
    <property type="term" value="F:RNA-directed DNA polymerase activity"/>
    <property type="evidence" value="ECO:0007669"/>
    <property type="project" value="UniProtKB-KW"/>
</dbReference>
<dbReference type="Proteomes" id="UP000265520">
    <property type="component" value="Unassembled WGS sequence"/>
</dbReference>
<keyword evidence="1" id="KW-0548">Nucleotidyltransferase</keyword>